<sequence length="97" mass="10293">MHQAVEALAAQARVPDEVIVVADNCTDDTAARAMAAGARVVETRLRKRTALAARTYRGGVAQVAIAAWLSVPGRHALVRDGVPGYPDVFRSLRVTIG</sequence>
<protein>
    <submittedName>
        <fullName evidence="1">Glycosyltransferase involved in cell wall biosynthesis</fullName>
    </submittedName>
</protein>
<dbReference type="GO" id="GO:0016740">
    <property type="term" value="F:transferase activity"/>
    <property type="evidence" value="ECO:0007669"/>
    <property type="project" value="UniProtKB-KW"/>
</dbReference>
<evidence type="ECO:0000313" key="1">
    <source>
        <dbReference type="EMBL" id="NYG07277.1"/>
    </source>
</evidence>
<comment type="caution">
    <text evidence="1">The sequence shown here is derived from an EMBL/GenBank/DDBJ whole genome shotgun (WGS) entry which is preliminary data.</text>
</comment>
<name>A0A852WDC5_9MICO</name>
<dbReference type="AlphaFoldDB" id="A0A852WDC5"/>
<keyword evidence="1" id="KW-0808">Transferase</keyword>
<proteinExistence type="predicted"/>
<dbReference type="Gene3D" id="3.90.550.10">
    <property type="entry name" value="Spore Coat Polysaccharide Biosynthesis Protein SpsA, Chain A"/>
    <property type="match status" value="1"/>
</dbReference>
<accession>A0A852WDC5</accession>
<reference evidence="1 2" key="1">
    <citation type="submission" date="2020-07" db="EMBL/GenBank/DDBJ databases">
        <title>Sequencing the genomes of 1000 actinobacteria strains.</title>
        <authorList>
            <person name="Klenk H.-P."/>
        </authorList>
    </citation>
    <scope>NUCLEOTIDE SEQUENCE [LARGE SCALE GENOMIC DNA]</scope>
    <source>
        <strain evidence="1 2">DSM 23987</strain>
    </source>
</reference>
<dbReference type="Proteomes" id="UP000573599">
    <property type="component" value="Unassembled WGS sequence"/>
</dbReference>
<evidence type="ECO:0000313" key="2">
    <source>
        <dbReference type="Proteomes" id="UP000573599"/>
    </source>
</evidence>
<dbReference type="SUPFAM" id="SSF53448">
    <property type="entry name" value="Nucleotide-diphospho-sugar transferases"/>
    <property type="match status" value="1"/>
</dbReference>
<dbReference type="InterPro" id="IPR029044">
    <property type="entry name" value="Nucleotide-diphossugar_trans"/>
</dbReference>
<keyword evidence="2" id="KW-1185">Reference proteome</keyword>
<dbReference type="EMBL" id="JACCAB010000001">
    <property type="protein sequence ID" value="NYG07277.1"/>
    <property type="molecule type" value="Genomic_DNA"/>
</dbReference>
<organism evidence="1 2">
    <name type="scientific">Pedococcus badiiscoriae</name>
    <dbReference type="NCBI Taxonomy" id="642776"/>
    <lineage>
        <taxon>Bacteria</taxon>
        <taxon>Bacillati</taxon>
        <taxon>Actinomycetota</taxon>
        <taxon>Actinomycetes</taxon>
        <taxon>Micrococcales</taxon>
        <taxon>Intrasporangiaceae</taxon>
        <taxon>Pedococcus</taxon>
    </lineage>
</organism>
<gene>
    <name evidence="1" type="ORF">BJ986_001764</name>
</gene>